<dbReference type="Proteomes" id="UP000076586">
    <property type="component" value="Unassembled WGS sequence"/>
</dbReference>
<evidence type="ECO:0000313" key="3">
    <source>
        <dbReference type="EMBL" id="GAT61599.1"/>
    </source>
</evidence>
<evidence type="ECO:0000313" key="4">
    <source>
        <dbReference type="Proteomes" id="UP000076586"/>
    </source>
</evidence>
<dbReference type="GO" id="GO:0042834">
    <property type="term" value="F:peptidoglycan binding"/>
    <property type="evidence" value="ECO:0007669"/>
    <property type="project" value="InterPro"/>
</dbReference>
<dbReference type="InterPro" id="IPR036680">
    <property type="entry name" value="SPOR-like_sf"/>
</dbReference>
<reference evidence="4" key="2">
    <citation type="journal article" date="2017" name="Genome Announc.">
        <title>Draft genome sequence of Paludibacter jiangxiensis NM7(T), a propionate-producing fermentative bacterium.</title>
        <authorList>
            <person name="Qiu Y.-L."/>
            <person name="Tourlousse D.M."/>
            <person name="Matsuura N."/>
            <person name="Ohashi A."/>
            <person name="Sekiguchi Y."/>
        </authorList>
    </citation>
    <scope>NUCLEOTIDE SEQUENCE [LARGE SCALE GENOMIC DNA]</scope>
    <source>
        <strain evidence="4">NM7</strain>
    </source>
</reference>
<proteinExistence type="predicted"/>
<gene>
    <name evidence="3" type="ORF">PJIAN_1179</name>
</gene>
<protein>
    <submittedName>
        <fullName evidence="3">Sporulation related domain-containing protein</fullName>
    </submittedName>
</protein>
<accession>A0A170Y8N8</accession>
<keyword evidence="4" id="KW-1185">Reference proteome</keyword>
<evidence type="ECO:0000259" key="2">
    <source>
        <dbReference type="PROSITE" id="PS51724"/>
    </source>
</evidence>
<dbReference type="EMBL" id="BDCR01000001">
    <property type="protein sequence ID" value="GAT61599.1"/>
    <property type="molecule type" value="Genomic_DNA"/>
</dbReference>
<dbReference type="Pfam" id="PF05036">
    <property type="entry name" value="SPOR"/>
    <property type="match status" value="1"/>
</dbReference>
<evidence type="ECO:0000256" key="1">
    <source>
        <dbReference type="SAM" id="SignalP"/>
    </source>
</evidence>
<keyword evidence="1" id="KW-0732">Signal</keyword>
<feature type="domain" description="SPOR" evidence="2">
    <location>
        <begin position="84"/>
        <end position="168"/>
    </location>
</feature>
<dbReference type="AlphaFoldDB" id="A0A170Y8N8"/>
<feature type="signal peptide" evidence="1">
    <location>
        <begin position="1"/>
        <end position="25"/>
    </location>
</feature>
<reference evidence="4" key="1">
    <citation type="submission" date="2016-04" db="EMBL/GenBank/DDBJ databases">
        <title>Draft genome sequence of Paludibacter jiangxiensis strain NM7.</title>
        <authorList>
            <person name="Qiu Y."/>
            <person name="Matsuura N."/>
            <person name="Ohashi A."/>
            <person name="Tourlousse M.D."/>
            <person name="Sekiguchi Y."/>
        </authorList>
    </citation>
    <scope>NUCLEOTIDE SEQUENCE [LARGE SCALE GENOMIC DNA]</scope>
    <source>
        <strain evidence="4">NM7</strain>
    </source>
</reference>
<dbReference type="STRING" id="681398.PJIAN_1179"/>
<dbReference type="RefSeq" id="WP_068701152.1">
    <property type="nucleotide sequence ID" value="NZ_BDCR01000001.1"/>
</dbReference>
<feature type="chain" id="PRO_5007904810" evidence="1">
    <location>
        <begin position="26"/>
        <end position="175"/>
    </location>
</feature>
<organism evidence="3 4">
    <name type="scientific">Paludibacter jiangxiensis</name>
    <dbReference type="NCBI Taxonomy" id="681398"/>
    <lineage>
        <taxon>Bacteria</taxon>
        <taxon>Pseudomonadati</taxon>
        <taxon>Bacteroidota</taxon>
        <taxon>Bacteroidia</taxon>
        <taxon>Bacteroidales</taxon>
        <taxon>Paludibacteraceae</taxon>
        <taxon>Paludibacter</taxon>
    </lineage>
</organism>
<dbReference type="InterPro" id="IPR007730">
    <property type="entry name" value="SPOR-like_dom"/>
</dbReference>
<dbReference type="PROSITE" id="PS51724">
    <property type="entry name" value="SPOR"/>
    <property type="match status" value="1"/>
</dbReference>
<comment type="caution">
    <text evidence="3">The sequence shown here is derived from an EMBL/GenBank/DDBJ whole genome shotgun (WGS) entry which is preliminary data.</text>
</comment>
<sequence length="175" mass="19850">MPKRSVKQQVVVFSVLFVSVLCVSAQNIFSHLESKDTSAKAVVKVHQDQRIESLVYGVKKKTVTQTQTFENSVGTVEPLTVVNTVEVPGYRVQVYSSNIQKTAKSEAFRIEEEFQQLLPNVPVYVSYHSPFWKVRAGNCRTMQDAQQLKSEIGEAYPQVKRDLYVVRDKIKVPAK</sequence>
<name>A0A170Y8N8_9BACT</name>
<dbReference type="Gene3D" id="3.30.70.1070">
    <property type="entry name" value="Sporulation related repeat"/>
    <property type="match status" value="1"/>
</dbReference>